<reference evidence="7 8" key="1">
    <citation type="submission" date="2017-06" db="EMBL/GenBank/DDBJ databases">
        <authorList>
            <person name="Kim H.J."/>
            <person name="Triplett B.A."/>
        </authorList>
    </citation>
    <scope>NUCLEOTIDE SEQUENCE [LARGE SCALE GENOMIC DNA]</scope>
    <source>
        <strain evidence="7 8">DSM 13116</strain>
    </source>
</reference>
<dbReference type="InterPro" id="IPR029063">
    <property type="entry name" value="SAM-dependent_MTases_sf"/>
</dbReference>
<feature type="region of interest" description="Disordered" evidence="3">
    <location>
        <begin position="384"/>
        <end position="417"/>
    </location>
</feature>
<dbReference type="PANTHER" id="PTHR47313:SF1">
    <property type="entry name" value="RIBOSOMAL RNA LARGE SUBUNIT METHYLTRANSFERASE K_L"/>
    <property type="match status" value="1"/>
</dbReference>
<feature type="domain" description="Ribosomal RNA large subunit methyltransferase K/L-like methyltransferase" evidence="4">
    <location>
        <begin position="167"/>
        <end position="374"/>
    </location>
</feature>
<dbReference type="InterPro" id="IPR000241">
    <property type="entry name" value="RlmKL-like_Mtase"/>
</dbReference>
<dbReference type="GO" id="GO:0070043">
    <property type="term" value="F:rRNA (guanine-N7-)-methyltransferase activity"/>
    <property type="evidence" value="ECO:0007669"/>
    <property type="project" value="TreeGrafter"/>
</dbReference>
<evidence type="ECO:0000259" key="5">
    <source>
        <dbReference type="Pfam" id="PF02926"/>
    </source>
</evidence>
<dbReference type="Gene3D" id="3.30.2130.30">
    <property type="match status" value="1"/>
</dbReference>
<gene>
    <name evidence="7" type="ORF">SAMN04488503_0775</name>
</gene>
<dbReference type="EMBL" id="FZOC01000001">
    <property type="protein sequence ID" value="SNR67348.1"/>
    <property type="molecule type" value="Genomic_DNA"/>
</dbReference>
<dbReference type="PANTHER" id="PTHR47313">
    <property type="entry name" value="RIBOSOMAL RNA LARGE SUBUNIT METHYLTRANSFERASE K/L"/>
    <property type="match status" value="1"/>
</dbReference>
<proteinExistence type="predicted"/>
<evidence type="ECO:0000259" key="6">
    <source>
        <dbReference type="Pfam" id="PF22020"/>
    </source>
</evidence>
<dbReference type="GO" id="GO:0003723">
    <property type="term" value="F:RNA binding"/>
    <property type="evidence" value="ECO:0007669"/>
    <property type="project" value="InterPro"/>
</dbReference>
<evidence type="ECO:0000256" key="2">
    <source>
        <dbReference type="ARBA" id="ARBA00022679"/>
    </source>
</evidence>
<keyword evidence="8" id="KW-1185">Reference proteome</keyword>
<dbReference type="AlphaFoldDB" id="A0A238Y944"/>
<feature type="domain" description="RlmL ferredoxin-like" evidence="6">
    <location>
        <begin position="9"/>
        <end position="63"/>
    </location>
</feature>
<dbReference type="Proteomes" id="UP000198324">
    <property type="component" value="Unassembled WGS sequence"/>
</dbReference>
<keyword evidence="1 7" id="KW-0489">Methyltransferase</keyword>
<accession>A0A238Y944</accession>
<keyword evidence="2" id="KW-0808">Transferase</keyword>
<dbReference type="Pfam" id="PF22020">
    <property type="entry name" value="RlmL_1st"/>
    <property type="match status" value="1"/>
</dbReference>
<protein>
    <submittedName>
        <fullName evidence="7">Putative N6-adenine-specific DNA methylase</fullName>
    </submittedName>
</protein>
<evidence type="ECO:0000313" key="8">
    <source>
        <dbReference type="Proteomes" id="UP000198324"/>
    </source>
</evidence>
<dbReference type="Pfam" id="PF02926">
    <property type="entry name" value="THUMP"/>
    <property type="match status" value="1"/>
</dbReference>
<dbReference type="CDD" id="cd11715">
    <property type="entry name" value="THUMP_AdoMetMT"/>
    <property type="match status" value="1"/>
</dbReference>
<dbReference type="SUPFAM" id="SSF53335">
    <property type="entry name" value="S-adenosyl-L-methionine-dependent methyltransferases"/>
    <property type="match status" value="1"/>
</dbReference>
<evidence type="ECO:0000256" key="3">
    <source>
        <dbReference type="SAM" id="MobiDB-lite"/>
    </source>
</evidence>
<dbReference type="Gene3D" id="3.40.50.150">
    <property type="entry name" value="Vaccinia Virus protein VP39"/>
    <property type="match status" value="1"/>
</dbReference>
<evidence type="ECO:0000256" key="1">
    <source>
        <dbReference type="ARBA" id="ARBA00022603"/>
    </source>
</evidence>
<dbReference type="Pfam" id="PF01170">
    <property type="entry name" value="UPF0020"/>
    <property type="match status" value="1"/>
</dbReference>
<name>A0A238Y944_9BACT</name>
<dbReference type="InterPro" id="IPR054170">
    <property type="entry name" value="RlmL_1st"/>
</dbReference>
<dbReference type="GO" id="GO:0008990">
    <property type="term" value="F:rRNA (guanine-N2-)-methyltransferase activity"/>
    <property type="evidence" value="ECO:0007669"/>
    <property type="project" value="TreeGrafter"/>
</dbReference>
<evidence type="ECO:0000259" key="4">
    <source>
        <dbReference type="Pfam" id="PF01170"/>
    </source>
</evidence>
<organism evidence="7 8">
    <name type="scientific">Humidesulfovibrio mexicanus</name>
    <dbReference type="NCBI Taxonomy" id="147047"/>
    <lineage>
        <taxon>Bacteria</taxon>
        <taxon>Pseudomonadati</taxon>
        <taxon>Thermodesulfobacteriota</taxon>
        <taxon>Desulfovibrionia</taxon>
        <taxon>Desulfovibrionales</taxon>
        <taxon>Desulfovibrionaceae</taxon>
        <taxon>Humidesulfovibrio</taxon>
    </lineage>
</organism>
<sequence>MPFSSAQRQLLVTCPKGLPPLLAKEIAAMGLPARELTAGVLTTGDMRQCIRLNLALRTGHRVLLELARLRAPDPAALERELSRLPWEDMIPADGHLTVDSSVQNEHVRDGRFANQKAKDAIVDRIASRRGRRPNSGPEPLGACVFLHWRGDAATVYLDTTGAPLARRGYRKMPHRAPLQETLAAGIVLATGFDGSGHFLSPMCGSGTLAVEAALAALGRAPGLLRPDFAFRHLLGFDPEAYAALRREAQAVARKTFPGRIVASDNDPEAVAAARQNARTAGVEEHIEFAVCDFRESPVPDEGSGVCVLNPEYGARLGDTPGLEAVYAGIGDFFKKRLAGWRGFVFTGNPSLAAKVGLKPRRKTPFFNAKIECRLLEYELYAGSRRTPRPGQDEASGQVEASGQAEGPMQPAGPEQAD</sequence>
<feature type="domain" description="THUMP" evidence="5">
    <location>
        <begin position="77"/>
        <end position="158"/>
    </location>
</feature>
<dbReference type="OrthoDB" id="9809404at2"/>
<dbReference type="RefSeq" id="WP_089271871.1">
    <property type="nucleotide sequence ID" value="NZ_FZOC01000001.1"/>
</dbReference>
<dbReference type="InterPro" id="IPR004114">
    <property type="entry name" value="THUMP_dom"/>
</dbReference>
<evidence type="ECO:0000313" key="7">
    <source>
        <dbReference type="EMBL" id="SNR67348.1"/>
    </source>
</evidence>